<dbReference type="Proteomes" id="UP000789508">
    <property type="component" value="Unassembled WGS sequence"/>
</dbReference>
<accession>A0A9N8VKH7</accession>
<evidence type="ECO:0000313" key="5">
    <source>
        <dbReference type="EMBL" id="CAG8456022.1"/>
    </source>
</evidence>
<sequence>MWNSTTSQATATNDPNIMVKTSVIRVKYPEKKLLLNTDSSNDSGTESLTWISWFCSLTGHDYFAEVAEDFIEDDFNLTGLNSMVPFYKEALEMILDVEPEEETPKVPDVSIVESSAELLYGLIHQRYIITRQGLQQMVEKYESSHFGTCPRYHCQMCPVVPCGQNDIPSVETVKLFCPNCLDLYTPPSSRYHNIDGAYFGTTFPHLLFQLYPDLLPRTPNIIYEPRIFGFKVNEASRSGPRMQWLRMRPNENENNDDPGPDSELEGGDDEGGNDPHFFNQGENNGTQSQFPSRDENPDGKRSGRGLHVARKIIIPRDQSVNRLKECVSSNSEGNFTMAPLAKLIPFLMSPPIPTTPTSPTSPTTVPSPTESTISLASISTDITASCQQTSLLEKLPASSYLSGNSFSVYASYFSQGEKQTTREVANEVSKETVGGAEEIKRNETSSERRVGGPRIMGLGLASVTEMGRDFYDKWTAGTNSKSGTNAATSNNNDKKKLETLADYGRRPAENL</sequence>
<comment type="caution">
    <text evidence="5">The sequence shown here is derived from an EMBL/GenBank/DDBJ whole genome shotgun (WGS) entry which is preliminary data.</text>
</comment>
<dbReference type="GO" id="GO:0019887">
    <property type="term" value="F:protein kinase regulator activity"/>
    <property type="evidence" value="ECO:0007669"/>
    <property type="project" value="InterPro"/>
</dbReference>
<feature type="compositionally biased region" description="Polar residues" evidence="4">
    <location>
        <begin position="280"/>
        <end position="291"/>
    </location>
</feature>
<dbReference type="GO" id="GO:0006359">
    <property type="term" value="P:regulation of transcription by RNA polymerase III"/>
    <property type="evidence" value="ECO:0007669"/>
    <property type="project" value="TreeGrafter"/>
</dbReference>
<feature type="region of interest" description="Disordered" evidence="4">
    <location>
        <begin position="239"/>
        <end position="310"/>
    </location>
</feature>
<comment type="function">
    <text evidence="2 3">Regulatory subunit of casein kinase II/CK2. As part of the kinase complex regulates the basal catalytic activity of the alpha subunit a constitutively active serine/threonine-protein kinase that phosphorylates a large number of substrates containing acidic residues C-terminal to the phosphorylated serine or threonine.</text>
</comment>
<evidence type="ECO:0000256" key="2">
    <source>
        <dbReference type="ARBA" id="ARBA00045899"/>
    </source>
</evidence>
<dbReference type="PANTHER" id="PTHR11740">
    <property type="entry name" value="CASEIN KINASE II SUBUNIT BETA"/>
    <property type="match status" value="1"/>
</dbReference>
<feature type="compositionally biased region" description="Basic and acidic residues" evidence="4">
    <location>
        <begin position="492"/>
        <end position="511"/>
    </location>
</feature>
<dbReference type="GO" id="GO:0005956">
    <property type="term" value="C:protein kinase CK2 complex"/>
    <property type="evidence" value="ECO:0007669"/>
    <property type="project" value="UniProtKB-UniRule"/>
</dbReference>
<name>A0A9N8VKH7_9GLOM</name>
<gene>
    <name evidence="5" type="ORF">ALEPTO_LOCUS1284</name>
</gene>
<dbReference type="AlphaFoldDB" id="A0A9N8VKH7"/>
<dbReference type="Pfam" id="PF01214">
    <property type="entry name" value="CK_II_beta"/>
    <property type="match status" value="1"/>
</dbReference>
<evidence type="ECO:0000256" key="1">
    <source>
        <dbReference type="ARBA" id="ARBA00006941"/>
    </source>
</evidence>
<keyword evidence="6" id="KW-1185">Reference proteome</keyword>
<dbReference type="SUPFAM" id="SSF57798">
    <property type="entry name" value="Casein kinase II beta subunit"/>
    <property type="match status" value="1"/>
</dbReference>
<feature type="compositionally biased region" description="Basic and acidic residues" evidence="4">
    <location>
        <begin position="292"/>
        <end position="301"/>
    </location>
</feature>
<dbReference type="InterPro" id="IPR016149">
    <property type="entry name" value="Casein_kin_II_reg-sub_N"/>
</dbReference>
<dbReference type="PRINTS" id="PR00472">
    <property type="entry name" value="CASNKINASEII"/>
</dbReference>
<dbReference type="Gene3D" id="1.10.1820.10">
    <property type="entry name" value="protein kinase ck2 holoenzyme, chain C, domain 1"/>
    <property type="match status" value="1"/>
</dbReference>
<feature type="region of interest" description="Disordered" evidence="4">
    <location>
        <begin position="475"/>
        <end position="511"/>
    </location>
</feature>
<evidence type="ECO:0000313" key="6">
    <source>
        <dbReference type="Proteomes" id="UP000789508"/>
    </source>
</evidence>
<dbReference type="FunFam" id="2.20.25.20:FF:000001">
    <property type="entry name" value="Casein kinase II subunit beta"/>
    <property type="match status" value="1"/>
</dbReference>
<comment type="similarity">
    <text evidence="1 3">Belongs to the casein kinase 2 subunit beta family.</text>
</comment>
<dbReference type="GO" id="GO:0034456">
    <property type="term" value="C:UTP-C complex"/>
    <property type="evidence" value="ECO:0007669"/>
    <property type="project" value="TreeGrafter"/>
</dbReference>
<evidence type="ECO:0000256" key="3">
    <source>
        <dbReference type="RuleBase" id="RU361268"/>
    </source>
</evidence>
<organism evidence="5 6">
    <name type="scientific">Ambispora leptoticha</name>
    <dbReference type="NCBI Taxonomy" id="144679"/>
    <lineage>
        <taxon>Eukaryota</taxon>
        <taxon>Fungi</taxon>
        <taxon>Fungi incertae sedis</taxon>
        <taxon>Mucoromycota</taxon>
        <taxon>Glomeromycotina</taxon>
        <taxon>Glomeromycetes</taxon>
        <taxon>Archaeosporales</taxon>
        <taxon>Ambisporaceae</taxon>
        <taxon>Ambispora</taxon>
    </lineage>
</organism>
<dbReference type="PANTHER" id="PTHR11740:SF0">
    <property type="entry name" value="CASEIN KINASE II SUBUNIT BETA"/>
    <property type="match status" value="1"/>
</dbReference>
<feature type="compositionally biased region" description="Acidic residues" evidence="4">
    <location>
        <begin position="253"/>
        <end position="272"/>
    </location>
</feature>
<reference evidence="5" key="1">
    <citation type="submission" date="2021-06" db="EMBL/GenBank/DDBJ databases">
        <authorList>
            <person name="Kallberg Y."/>
            <person name="Tangrot J."/>
            <person name="Rosling A."/>
        </authorList>
    </citation>
    <scope>NUCLEOTIDE SEQUENCE</scope>
    <source>
        <strain evidence="5">FL130A</strain>
    </source>
</reference>
<proteinExistence type="inferred from homology"/>
<dbReference type="InterPro" id="IPR035991">
    <property type="entry name" value="Casein_kinase_II_beta-like"/>
</dbReference>
<dbReference type="EMBL" id="CAJVPS010000130">
    <property type="protein sequence ID" value="CAG8456022.1"/>
    <property type="molecule type" value="Genomic_DNA"/>
</dbReference>
<dbReference type="InterPro" id="IPR000704">
    <property type="entry name" value="Casein_kinase_II_reg-sub"/>
</dbReference>
<dbReference type="OrthoDB" id="2275560at2759"/>
<feature type="compositionally biased region" description="Polar residues" evidence="4">
    <location>
        <begin position="476"/>
        <end position="491"/>
    </location>
</feature>
<protein>
    <recommendedName>
        <fullName evidence="3">Casein kinase II subunit beta</fullName>
        <shortName evidence="3">CK II beta</shortName>
    </recommendedName>
</protein>
<comment type="subunit">
    <text evidence="3">Tetramer of two alpha and two beta subunits.</text>
</comment>
<dbReference type="SMART" id="SM01085">
    <property type="entry name" value="CK_II_beta"/>
    <property type="match status" value="1"/>
</dbReference>
<feature type="compositionally biased region" description="Basic and acidic residues" evidence="4">
    <location>
        <begin position="437"/>
        <end position="450"/>
    </location>
</feature>
<dbReference type="Gene3D" id="2.20.25.20">
    <property type="match status" value="1"/>
</dbReference>
<feature type="region of interest" description="Disordered" evidence="4">
    <location>
        <begin position="434"/>
        <end position="453"/>
    </location>
</feature>
<dbReference type="FunFam" id="1.10.1820.10:FF:000004">
    <property type="entry name" value="Casein kinase II subunit beta"/>
    <property type="match status" value="1"/>
</dbReference>
<evidence type="ECO:0000256" key="4">
    <source>
        <dbReference type="SAM" id="MobiDB-lite"/>
    </source>
</evidence>
<dbReference type="GO" id="GO:0005737">
    <property type="term" value="C:cytoplasm"/>
    <property type="evidence" value="ECO:0007669"/>
    <property type="project" value="TreeGrafter"/>
</dbReference>